<evidence type="ECO:0000313" key="4">
    <source>
        <dbReference type="Proteomes" id="UP001203512"/>
    </source>
</evidence>
<evidence type="ECO:0008006" key="5">
    <source>
        <dbReference type="Google" id="ProtNLM"/>
    </source>
</evidence>
<dbReference type="EMBL" id="JALKHS010000006">
    <property type="protein sequence ID" value="MCK0531148.1"/>
    <property type="molecule type" value="Genomic_DNA"/>
</dbReference>
<dbReference type="Proteomes" id="UP001203512">
    <property type="component" value="Unassembled WGS sequence"/>
</dbReference>
<feature type="region of interest" description="Disordered" evidence="1">
    <location>
        <begin position="73"/>
        <end position="95"/>
    </location>
</feature>
<feature type="compositionally biased region" description="Gly residues" evidence="1">
    <location>
        <begin position="82"/>
        <end position="95"/>
    </location>
</feature>
<protein>
    <recommendedName>
        <fullName evidence="5">Pilus assembly protein CpaD</fullName>
    </recommendedName>
</protein>
<proteinExistence type="predicted"/>
<evidence type="ECO:0000313" key="3">
    <source>
        <dbReference type="EMBL" id="MCK0531148.1"/>
    </source>
</evidence>
<name>A0ABT0DVK0_9SPHN</name>
<keyword evidence="2" id="KW-0732">Signal</keyword>
<keyword evidence="4" id="KW-1185">Reference proteome</keyword>
<feature type="signal peptide" evidence="2">
    <location>
        <begin position="1"/>
        <end position="18"/>
    </location>
</feature>
<sequence length="95" mass="9357">MTMGRLIVAAMLVGPALAGCTANDPTFGGAVRSNYAVQVINPEPRYEGALAEGGDGARSAAAIERYRTDKVKKPATISTTSGTGGGSGGGGSGGR</sequence>
<gene>
    <name evidence="3" type="ORF">MU848_06080</name>
</gene>
<reference evidence="3 4" key="1">
    <citation type="submission" date="2022-04" db="EMBL/GenBank/DDBJ databases">
        <authorList>
            <person name="Huq M.A."/>
        </authorList>
    </citation>
    <scope>NUCLEOTIDE SEQUENCE [LARGE SCALE GENOMIC DNA]</scope>
    <source>
        <strain evidence="3 4">MAH-33</strain>
    </source>
</reference>
<evidence type="ECO:0000256" key="1">
    <source>
        <dbReference type="SAM" id="MobiDB-lite"/>
    </source>
</evidence>
<dbReference type="PROSITE" id="PS51257">
    <property type="entry name" value="PROKAR_LIPOPROTEIN"/>
    <property type="match status" value="1"/>
</dbReference>
<evidence type="ECO:0000256" key="2">
    <source>
        <dbReference type="SAM" id="SignalP"/>
    </source>
</evidence>
<comment type="caution">
    <text evidence="3">The sequence shown here is derived from an EMBL/GenBank/DDBJ whole genome shotgun (WGS) entry which is preliminary data.</text>
</comment>
<organism evidence="3 4">
    <name type="scientific">Sphingobium agri</name>
    <dbReference type="NCBI Taxonomy" id="2933566"/>
    <lineage>
        <taxon>Bacteria</taxon>
        <taxon>Pseudomonadati</taxon>
        <taxon>Pseudomonadota</taxon>
        <taxon>Alphaproteobacteria</taxon>
        <taxon>Sphingomonadales</taxon>
        <taxon>Sphingomonadaceae</taxon>
        <taxon>Sphingobium</taxon>
    </lineage>
</organism>
<accession>A0ABT0DVK0</accession>
<feature type="chain" id="PRO_5046706083" description="Pilus assembly protein CpaD" evidence="2">
    <location>
        <begin position="19"/>
        <end position="95"/>
    </location>
</feature>